<comment type="similarity">
    <text evidence="7">Belongs to the protein kinase superfamily. CMGC Ser/Thr protein kinase family.</text>
</comment>
<feature type="compositionally biased region" description="Acidic residues" evidence="8">
    <location>
        <begin position="149"/>
        <end position="173"/>
    </location>
</feature>
<evidence type="ECO:0000313" key="10">
    <source>
        <dbReference type="EMBL" id="CAD9714497.1"/>
    </source>
</evidence>
<dbReference type="SUPFAM" id="SSF56112">
    <property type="entry name" value="Protein kinase-like (PK-like)"/>
    <property type="match status" value="1"/>
</dbReference>
<dbReference type="GO" id="GO:0005524">
    <property type="term" value="F:ATP binding"/>
    <property type="evidence" value="ECO:0007669"/>
    <property type="project" value="UniProtKB-KW"/>
</dbReference>
<evidence type="ECO:0000256" key="1">
    <source>
        <dbReference type="ARBA" id="ARBA00012513"/>
    </source>
</evidence>
<feature type="region of interest" description="Disordered" evidence="8">
    <location>
        <begin position="1"/>
        <end position="188"/>
    </location>
</feature>
<dbReference type="InterPro" id="IPR000719">
    <property type="entry name" value="Prot_kinase_dom"/>
</dbReference>
<feature type="domain" description="Protein kinase" evidence="9">
    <location>
        <begin position="234"/>
        <end position="563"/>
    </location>
</feature>
<keyword evidence="3" id="KW-0808">Transferase</keyword>
<dbReference type="GO" id="GO:0004674">
    <property type="term" value="F:protein serine/threonine kinase activity"/>
    <property type="evidence" value="ECO:0007669"/>
    <property type="project" value="UniProtKB-KW"/>
</dbReference>
<feature type="compositionally biased region" description="Low complexity" evidence="8">
    <location>
        <begin position="110"/>
        <end position="121"/>
    </location>
</feature>
<proteinExistence type="inferred from homology"/>
<name>A0A7S2WYE9_9CHLO</name>
<accession>A0A7S2WYE9</accession>
<dbReference type="CDD" id="cd14135">
    <property type="entry name" value="STKc_PRP4"/>
    <property type="match status" value="1"/>
</dbReference>
<dbReference type="GO" id="GO:0045292">
    <property type="term" value="P:mRNA cis splicing, via spliceosome"/>
    <property type="evidence" value="ECO:0007669"/>
    <property type="project" value="InterPro"/>
</dbReference>
<feature type="compositionally biased region" description="Acidic residues" evidence="8">
    <location>
        <begin position="43"/>
        <end position="52"/>
    </location>
</feature>
<dbReference type="FunFam" id="1.10.510.10:FF:000078">
    <property type="entry name" value="Serine/threonine-protein kinase PRP4 homolog"/>
    <property type="match status" value="1"/>
</dbReference>
<evidence type="ECO:0000256" key="7">
    <source>
        <dbReference type="ARBA" id="ARBA00023596"/>
    </source>
</evidence>
<dbReference type="SMART" id="SM00220">
    <property type="entry name" value="S_TKc"/>
    <property type="match status" value="1"/>
</dbReference>
<evidence type="ECO:0000256" key="4">
    <source>
        <dbReference type="ARBA" id="ARBA00022741"/>
    </source>
</evidence>
<dbReference type="InterPro" id="IPR011009">
    <property type="entry name" value="Kinase-like_dom_sf"/>
</dbReference>
<dbReference type="PANTHER" id="PTHR24058">
    <property type="entry name" value="DUAL SPECIFICITY PROTEIN KINASE"/>
    <property type="match status" value="1"/>
</dbReference>
<evidence type="ECO:0000256" key="6">
    <source>
        <dbReference type="ARBA" id="ARBA00022840"/>
    </source>
</evidence>
<dbReference type="PANTHER" id="PTHR24058:SF103">
    <property type="entry name" value="SERINE_THREONINE-PROTEIN KINASE PRP4 HOMOLOG"/>
    <property type="match status" value="1"/>
</dbReference>
<evidence type="ECO:0000259" key="9">
    <source>
        <dbReference type="PROSITE" id="PS50011"/>
    </source>
</evidence>
<dbReference type="AlphaFoldDB" id="A0A7S2WYE9"/>
<feature type="compositionally biased region" description="Basic and acidic residues" evidence="8">
    <location>
        <begin position="125"/>
        <end position="135"/>
    </location>
</feature>
<dbReference type="Pfam" id="PF00069">
    <property type="entry name" value="Pkinase"/>
    <property type="match status" value="1"/>
</dbReference>
<keyword evidence="6" id="KW-0067">ATP-binding</keyword>
<dbReference type="PROSITE" id="PS50011">
    <property type="entry name" value="PROTEIN_KINASE_DOM"/>
    <property type="match status" value="1"/>
</dbReference>
<evidence type="ECO:0000256" key="2">
    <source>
        <dbReference type="ARBA" id="ARBA00022527"/>
    </source>
</evidence>
<keyword evidence="5" id="KW-0418">Kinase</keyword>
<feature type="compositionally biased region" description="Basic and acidic residues" evidence="8">
    <location>
        <begin position="26"/>
        <end position="36"/>
    </location>
</feature>
<dbReference type="EC" id="2.7.11.1" evidence="1"/>
<dbReference type="Gene3D" id="3.30.200.20">
    <property type="entry name" value="Phosphorylase Kinase, domain 1"/>
    <property type="match status" value="1"/>
</dbReference>
<dbReference type="InterPro" id="IPR044092">
    <property type="entry name" value="STKc_PRP4"/>
</dbReference>
<evidence type="ECO:0000256" key="8">
    <source>
        <dbReference type="SAM" id="MobiDB-lite"/>
    </source>
</evidence>
<dbReference type="InterPro" id="IPR008271">
    <property type="entry name" value="Ser/Thr_kinase_AS"/>
</dbReference>
<keyword evidence="2" id="KW-0723">Serine/threonine-protein kinase</keyword>
<dbReference type="EMBL" id="HBHL01005121">
    <property type="protein sequence ID" value="CAD9714497.1"/>
    <property type="molecule type" value="Transcribed_RNA"/>
</dbReference>
<dbReference type="Gene3D" id="1.10.510.10">
    <property type="entry name" value="Transferase(Phosphotransferase) domain 1"/>
    <property type="match status" value="1"/>
</dbReference>
<evidence type="ECO:0000256" key="5">
    <source>
        <dbReference type="ARBA" id="ARBA00022777"/>
    </source>
</evidence>
<organism evidence="10">
    <name type="scientific">Chloropicon primus</name>
    <dbReference type="NCBI Taxonomy" id="1764295"/>
    <lineage>
        <taxon>Eukaryota</taxon>
        <taxon>Viridiplantae</taxon>
        <taxon>Chlorophyta</taxon>
        <taxon>Chloropicophyceae</taxon>
        <taxon>Chloropicales</taxon>
        <taxon>Chloropicaceae</taxon>
        <taxon>Chloropicon</taxon>
    </lineage>
</organism>
<gene>
    <name evidence="10" type="ORF">CPRI1469_LOCUS3350</name>
</gene>
<keyword evidence="4" id="KW-0547">Nucleotide-binding</keyword>
<feature type="compositionally biased region" description="Basic and acidic residues" evidence="8">
    <location>
        <begin position="53"/>
        <end position="65"/>
    </location>
</feature>
<protein>
    <recommendedName>
        <fullName evidence="1">non-specific serine/threonine protein kinase</fullName>
        <ecNumber evidence="1">2.7.11.1</ecNumber>
    </recommendedName>
</protein>
<dbReference type="PROSITE" id="PS00108">
    <property type="entry name" value="PROTEIN_KINASE_ST"/>
    <property type="match status" value="1"/>
</dbReference>
<dbReference type="InterPro" id="IPR050494">
    <property type="entry name" value="Ser_Thr_dual-spec_kinase"/>
</dbReference>
<evidence type="ECO:0000256" key="3">
    <source>
        <dbReference type="ARBA" id="ARBA00022679"/>
    </source>
</evidence>
<feature type="compositionally biased region" description="Basic and acidic residues" evidence="8">
    <location>
        <begin position="72"/>
        <end position="85"/>
    </location>
</feature>
<sequence length="567" mass="63210">MVGTEQQRGRGIFVGYHRSRSRSPSRRREEVEREAGELTPSASEDDDAEFLGEEERQRREEELIQRRRRERKAILEKHRKAEGESAGRTATDATTTRLEEPPERVPLAGDAAAAAVNNDDVPSSEPEHPVTDNSERNLSSAAACTGGGGDDDGDDDMFASGDDDMFGDDEDAPEGGPAEAGGAKGGVEAKLAGPATNAEPEAIRGKGLADDWDDEEGYYNFRVGEVLHSPTRKYEVYSNCGQGVFSTVLRARDHGWQAQQGSEGASDAKPVEYAVKVVRANEVMHKAAEQEINILRKLGGADPEGKRHCIRLLETFEYRNHVCMVFEAMDMNLREVVKKFGREVGINLKAVRTYAYQLLVALKLLRTCGIFHADIKPDNILVNSSHSSVKLCDLGSAMYAGNNELTPYLVSRFYRSPEVVLGLPYSYAMDMWSLGCVVYELFTGKIAFPGNSNNQMLKLMMDLKGGFPKKMLRRGIFVERHFGSDVNMTFFLVETDPVTKQPMRTAINHPKVTRDLYKELEKKAVKTTDRKKLHQFADFLGQMFMLDPDRRITVNNALVHPFIKDST</sequence>
<reference evidence="10" key="1">
    <citation type="submission" date="2021-01" db="EMBL/GenBank/DDBJ databases">
        <authorList>
            <person name="Corre E."/>
            <person name="Pelletier E."/>
            <person name="Niang G."/>
            <person name="Scheremetjew M."/>
            <person name="Finn R."/>
            <person name="Kale V."/>
            <person name="Holt S."/>
            <person name="Cochrane G."/>
            <person name="Meng A."/>
            <person name="Brown T."/>
            <person name="Cohen L."/>
        </authorList>
    </citation>
    <scope>NUCLEOTIDE SEQUENCE</scope>
    <source>
        <strain evidence="10">CCMP1205</strain>
    </source>
</reference>